<dbReference type="AlphaFoldDB" id="A0AAW2YLK8"/>
<dbReference type="EMBL" id="JAOPGA020000191">
    <property type="protein sequence ID" value="KAL0477539.1"/>
    <property type="molecule type" value="Genomic_DNA"/>
</dbReference>
<accession>A0AAW2YLK8</accession>
<evidence type="ECO:0000313" key="2">
    <source>
        <dbReference type="EMBL" id="KAL0477539.1"/>
    </source>
</evidence>
<dbReference type="GO" id="GO:0005840">
    <property type="term" value="C:ribosome"/>
    <property type="evidence" value="ECO:0007669"/>
    <property type="project" value="UniProtKB-KW"/>
</dbReference>
<keyword evidence="1" id="KW-0175">Coiled coil</keyword>
<gene>
    <name evidence="2" type="ORF">AKO1_010882</name>
</gene>
<organism evidence="2 3">
    <name type="scientific">Acrasis kona</name>
    <dbReference type="NCBI Taxonomy" id="1008807"/>
    <lineage>
        <taxon>Eukaryota</taxon>
        <taxon>Discoba</taxon>
        <taxon>Heterolobosea</taxon>
        <taxon>Tetramitia</taxon>
        <taxon>Eutetramitia</taxon>
        <taxon>Acrasidae</taxon>
        <taxon>Acrasis</taxon>
    </lineage>
</organism>
<protein>
    <submittedName>
        <fullName evidence="2">Ribosomal protein mS7</fullName>
    </submittedName>
</protein>
<keyword evidence="2" id="KW-0687">Ribonucleoprotein</keyword>
<evidence type="ECO:0000256" key="1">
    <source>
        <dbReference type="SAM" id="Coils"/>
    </source>
</evidence>
<evidence type="ECO:0000313" key="3">
    <source>
        <dbReference type="Proteomes" id="UP001431209"/>
    </source>
</evidence>
<comment type="caution">
    <text evidence="2">The sequence shown here is derived from an EMBL/GenBank/DDBJ whole genome shotgun (WGS) entry which is preliminary data.</text>
</comment>
<reference evidence="2 3" key="1">
    <citation type="submission" date="2024-03" db="EMBL/GenBank/DDBJ databases">
        <title>The Acrasis kona genome and developmental transcriptomes reveal deep origins of eukaryotic multicellular pathways.</title>
        <authorList>
            <person name="Sheikh S."/>
            <person name="Fu C.-J."/>
            <person name="Brown M.W."/>
            <person name="Baldauf S.L."/>
        </authorList>
    </citation>
    <scope>NUCLEOTIDE SEQUENCE [LARGE SCALE GENOMIC DNA]</scope>
    <source>
        <strain evidence="2 3">ATCC MYA-3509</strain>
    </source>
</reference>
<keyword evidence="3" id="KW-1185">Reference proteome</keyword>
<name>A0AAW2YLK8_9EUKA</name>
<sequence>MEPIRTPRGQTVYAKLTSPVGMDLNSVGSPVGSPMVDPITFNSHKKSQSRKKRPTLFIDRFKDDLKRDEELENKFDLEIKQGDDEITIQYKNDAKRLLGELKESRRGCQEIALMWRKERNEMRELEEIISELQSEVEDAYSMNDDIIQVINRKYQTYKQINDQHDS</sequence>
<keyword evidence="2" id="KW-0689">Ribosomal protein</keyword>
<feature type="coiled-coil region" evidence="1">
    <location>
        <begin position="115"/>
        <end position="142"/>
    </location>
</feature>
<proteinExistence type="predicted"/>
<dbReference type="Proteomes" id="UP001431209">
    <property type="component" value="Unassembled WGS sequence"/>
</dbReference>